<protein>
    <submittedName>
        <fullName evidence="1">Uncharacterized protein</fullName>
    </submittedName>
</protein>
<gene>
    <name evidence="1" type="ORF">NLG97_g8323</name>
</gene>
<name>A0ACC1QM93_9HYPO</name>
<evidence type="ECO:0000313" key="1">
    <source>
        <dbReference type="EMBL" id="KAJ3479428.1"/>
    </source>
</evidence>
<keyword evidence="2" id="KW-1185">Reference proteome</keyword>
<proteinExistence type="predicted"/>
<evidence type="ECO:0000313" key="2">
    <source>
        <dbReference type="Proteomes" id="UP001148737"/>
    </source>
</evidence>
<organism evidence="1 2">
    <name type="scientific">Lecanicillium saksenae</name>
    <dbReference type="NCBI Taxonomy" id="468837"/>
    <lineage>
        <taxon>Eukaryota</taxon>
        <taxon>Fungi</taxon>
        <taxon>Dikarya</taxon>
        <taxon>Ascomycota</taxon>
        <taxon>Pezizomycotina</taxon>
        <taxon>Sordariomycetes</taxon>
        <taxon>Hypocreomycetidae</taxon>
        <taxon>Hypocreales</taxon>
        <taxon>Cordycipitaceae</taxon>
        <taxon>Lecanicillium</taxon>
    </lineage>
</organism>
<accession>A0ACC1QM93</accession>
<sequence>MSIRRGASVLLSTALMITHIFMAWKALVLITGSRTPLAVVTSESMEPGFQRGDILLLWNRPNHIMVGDIALVAFPTRKLPMVHRVLQSYHLPVEVEGEAKKTRQFIRTKGDNCATDDALLYPNDEGLASRANVVGLVRGIIPLMLAATKGF</sequence>
<comment type="caution">
    <text evidence="1">The sequence shown here is derived from an EMBL/GenBank/DDBJ whole genome shotgun (WGS) entry which is preliminary data.</text>
</comment>
<dbReference type="EMBL" id="JANAKD010001442">
    <property type="protein sequence ID" value="KAJ3479428.1"/>
    <property type="molecule type" value="Genomic_DNA"/>
</dbReference>
<dbReference type="Proteomes" id="UP001148737">
    <property type="component" value="Unassembled WGS sequence"/>
</dbReference>
<reference evidence="1" key="1">
    <citation type="submission" date="2022-07" db="EMBL/GenBank/DDBJ databases">
        <title>Genome Sequence of Lecanicillium saksenae.</title>
        <authorList>
            <person name="Buettner E."/>
        </authorList>
    </citation>
    <scope>NUCLEOTIDE SEQUENCE</scope>
    <source>
        <strain evidence="1">VT-O1</strain>
    </source>
</reference>